<keyword evidence="2" id="KW-1185">Reference proteome</keyword>
<proteinExistence type="predicted"/>
<dbReference type="PANTHER" id="PTHR28055:SF1">
    <property type="entry name" value="ALTERED INHERITANCE OF MITOCHONDRIA PROTEIN 41, MITOCHONDRIAL"/>
    <property type="match status" value="1"/>
</dbReference>
<dbReference type="GO" id="GO:0016884">
    <property type="term" value="F:carbon-nitrogen ligase activity, with glutamine as amido-N-donor"/>
    <property type="evidence" value="ECO:0007669"/>
    <property type="project" value="InterPro"/>
</dbReference>
<reference evidence="1 2" key="1">
    <citation type="submission" date="2020-08" db="EMBL/GenBank/DDBJ databases">
        <title>Genome sequence of Sphingomonas rhizophila KACC 19189T.</title>
        <authorList>
            <person name="Hyun D.-W."/>
            <person name="Bae J.-W."/>
        </authorList>
    </citation>
    <scope>NUCLEOTIDE SEQUENCE [LARGE SCALE GENOMIC DNA]</scope>
    <source>
        <strain evidence="1 2">KACC 19189</strain>
    </source>
</reference>
<dbReference type="Proteomes" id="UP000515955">
    <property type="component" value="Chromosome"/>
</dbReference>
<evidence type="ECO:0000313" key="1">
    <source>
        <dbReference type="EMBL" id="QNN65833.1"/>
    </source>
</evidence>
<dbReference type="Gene3D" id="1.10.10.410">
    <property type="match status" value="1"/>
</dbReference>
<sequence>MIRDDIKNALVTAMKGGDKESTGTIRLIQSAIKNRDIELRTASAALDDDALVTEVLQKMIKQRRESVELYRKGDREELAAKEEAEIAVIERFLPQQMNEDEARAAIQAIIADTGASSMKDMGRVMAEVKSRHATSIEPAKASALVKALLSGA</sequence>
<dbReference type="SUPFAM" id="SSF89095">
    <property type="entry name" value="GatB/YqeY motif"/>
    <property type="match status" value="1"/>
</dbReference>
<name>A0A7G9SDA8_9SPHN</name>
<dbReference type="Gene3D" id="1.10.1510.10">
    <property type="entry name" value="Uncharacterised protein YqeY/AIM41 PF09424, N-terminal domain"/>
    <property type="match status" value="1"/>
</dbReference>
<dbReference type="PANTHER" id="PTHR28055">
    <property type="entry name" value="ALTERED INHERITANCE OF MITOCHONDRIA PROTEIN 41, MITOCHONDRIAL"/>
    <property type="match status" value="1"/>
</dbReference>
<dbReference type="AlphaFoldDB" id="A0A7G9SDA8"/>
<dbReference type="Pfam" id="PF09424">
    <property type="entry name" value="YqeY"/>
    <property type="match status" value="1"/>
</dbReference>
<dbReference type="KEGG" id="srhi:H9L12_04660"/>
<dbReference type="InterPro" id="IPR019004">
    <property type="entry name" value="YqeY/Aim41"/>
</dbReference>
<organism evidence="1 2">
    <name type="scientific">Sphingomonas rhizophila</name>
    <dbReference type="NCBI Taxonomy" id="2071607"/>
    <lineage>
        <taxon>Bacteria</taxon>
        <taxon>Pseudomonadati</taxon>
        <taxon>Pseudomonadota</taxon>
        <taxon>Alphaproteobacteria</taxon>
        <taxon>Sphingomonadales</taxon>
        <taxon>Sphingomonadaceae</taxon>
        <taxon>Sphingomonas</taxon>
    </lineage>
</organism>
<protein>
    <submittedName>
        <fullName evidence="1">GatB/YqeY domain-containing protein</fullName>
    </submittedName>
</protein>
<dbReference type="RefSeq" id="WP_187542818.1">
    <property type="nucleotide sequence ID" value="NZ_CP060717.1"/>
</dbReference>
<dbReference type="EMBL" id="CP060717">
    <property type="protein sequence ID" value="QNN65833.1"/>
    <property type="molecule type" value="Genomic_DNA"/>
</dbReference>
<gene>
    <name evidence="1" type="ORF">H9L12_04660</name>
</gene>
<dbReference type="InterPro" id="IPR042184">
    <property type="entry name" value="YqeY/Aim41_N"/>
</dbReference>
<accession>A0A7G9SDA8</accession>
<dbReference type="InterPro" id="IPR003789">
    <property type="entry name" value="Asn/Gln_tRNA_amidoTrase-B-like"/>
</dbReference>
<evidence type="ECO:0000313" key="2">
    <source>
        <dbReference type="Proteomes" id="UP000515955"/>
    </source>
</evidence>
<dbReference type="InterPro" id="IPR023168">
    <property type="entry name" value="GatB_Yqey_C_2"/>
</dbReference>